<dbReference type="Pfam" id="PF02482">
    <property type="entry name" value="Ribosomal_S30AE"/>
    <property type="match status" value="1"/>
</dbReference>
<evidence type="ECO:0000313" key="1">
    <source>
        <dbReference type="EMBL" id="MBC9795812.1"/>
    </source>
</evidence>
<dbReference type="InterPro" id="IPR003489">
    <property type="entry name" value="RHF/RaiA"/>
</dbReference>
<gene>
    <name evidence="1" type="ORF">IBL28_07535</name>
</gene>
<dbReference type="EMBL" id="JACVDC010000015">
    <property type="protein sequence ID" value="MBC9795812.1"/>
    <property type="molecule type" value="Genomic_DNA"/>
</dbReference>
<dbReference type="InterPro" id="IPR036567">
    <property type="entry name" value="RHF-like"/>
</dbReference>
<proteinExistence type="predicted"/>
<accession>A0A926JQV0</accession>
<dbReference type="SUPFAM" id="SSF69754">
    <property type="entry name" value="Ribosome binding protein Y (YfiA homologue)"/>
    <property type="match status" value="1"/>
</dbReference>
<protein>
    <submittedName>
        <fullName evidence="1">HPF/RaiA family ribosome-associated protein</fullName>
    </submittedName>
</protein>
<comment type="caution">
    <text evidence="1">The sequence shown here is derived from an EMBL/GenBank/DDBJ whole genome shotgun (WGS) entry which is preliminary data.</text>
</comment>
<dbReference type="Proteomes" id="UP000653730">
    <property type="component" value="Unassembled WGS sequence"/>
</dbReference>
<name>A0A926JQV0_9FLAO</name>
<evidence type="ECO:0000313" key="2">
    <source>
        <dbReference type="Proteomes" id="UP000653730"/>
    </source>
</evidence>
<dbReference type="Gene3D" id="3.30.160.100">
    <property type="entry name" value="Ribosome hibernation promotion factor-like"/>
    <property type="match status" value="1"/>
</dbReference>
<dbReference type="AlphaFoldDB" id="A0A926JQV0"/>
<keyword evidence="2" id="KW-1185">Reference proteome</keyword>
<sequence length="99" mass="11179">MKTDVHFVKLSTDKSIEALTVKKLHSITKKYDWVIKADVFFKQDPSSDGKGKICDIRLSVPGPEIFASSDETSFEASLAETLGNIRKQLNKRKHQMSTH</sequence>
<reference evidence="1 2" key="1">
    <citation type="submission" date="2020-09" db="EMBL/GenBank/DDBJ databases">
        <title>Sinomicrobium weinanense sp. nov., a halophilic bacteria isolated from saline-alkali soil.</title>
        <authorList>
            <person name="Wu P."/>
            <person name="Ren H."/>
            <person name="Mei Y."/>
            <person name="Liang Y."/>
            <person name="Chen Z."/>
        </authorList>
    </citation>
    <scope>NUCLEOTIDE SEQUENCE [LARGE SCALE GENOMIC DNA]</scope>
    <source>
        <strain evidence="1 2">FJxs</strain>
    </source>
</reference>
<dbReference type="RefSeq" id="WP_187964960.1">
    <property type="nucleotide sequence ID" value="NZ_JACVDC010000015.1"/>
</dbReference>
<organism evidence="1 2">
    <name type="scientific">Sinomicrobium weinanense</name>
    <dbReference type="NCBI Taxonomy" id="2842200"/>
    <lineage>
        <taxon>Bacteria</taxon>
        <taxon>Pseudomonadati</taxon>
        <taxon>Bacteroidota</taxon>
        <taxon>Flavobacteriia</taxon>
        <taxon>Flavobacteriales</taxon>
        <taxon>Flavobacteriaceae</taxon>
        <taxon>Sinomicrobium</taxon>
    </lineage>
</organism>